<dbReference type="PANTHER" id="PTHR24567">
    <property type="entry name" value="CRP FAMILY TRANSCRIPTIONAL REGULATORY PROTEIN"/>
    <property type="match status" value="1"/>
</dbReference>
<dbReference type="Pfam" id="PF13545">
    <property type="entry name" value="HTH_Crp_2"/>
    <property type="match status" value="1"/>
</dbReference>
<keyword evidence="7" id="KW-1185">Reference proteome</keyword>
<dbReference type="PROSITE" id="PS50042">
    <property type="entry name" value="CNMP_BINDING_3"/>
    <property type="match status" value="1"/>
</dbReference>
<name>A0A3S3SHY2_9BACT</name>
<dbReference type="InterPro" id="IPR036388">
    <property type="entry name" value="WH-like_DNA-bd_sf"/>
</dbReference>
<evidence type="ECO:0000256" key="3">
    <source>
        <dbReference type="ARBA" id="ARBA00023163"/>
    </source>
</evidence>
<dbReference type="Proteomes" id="UP000287853">
    <property type="component" value="Unassembled WGS sequence"/>
</dbReference>
<dbReference type="GO" id="GO:0005829">
    <property type="term" value="C:cytosol"/>
    <property type="evidence" value="ECO:0007669"/>
    <property type="project" value="TreeGrafter"/>
</dbReference>
<dbReference type="InterPro" id="IPR000595">
    <property type="entry name" value="cNMP-bd_dom"/>
</dbReference>
<dbReference type="AlphaFoldDB" id="A0A3S3SHY2"/>
<evidence type="ECO:0000313" key="6">
    <source>
        <dbReference type="EMBL" id="RWX43089.1"/>
    </source>
</evidence>
<dbReference type="SMART" id="SM00100">
    <property type="entry name" value="cNMP"/>
    <property type="match status" value="1"/>
</dbReference>
<dbReference type="Gene3D" id="2.60.120.10">
    <property type="entry name" value="Jelly Rolls"/>
    <property type="match status" value="1"/>
</dbReference>
<evidence type="ECO:0000256" key="2">
    <source>
        <dbReference type="ARBA" id="ARBA00023125"/>
    </source>
</evidence>
<evidence type="ECO:0000259" key="4">
    <source>
        <dbReference type="PROSITE" id="PS50042"/>
    </source>
</evidence>
<dbReference type="InterPro" id="IPR018490">
    <property type="entry name" value="cNMP-bd_dom_sf"/>
</dbReference>
<dbReference type="InterPro" id="IPR050397">
    <property type="entry name" value="Env_Response_Regulators"/>
</dbReference>
<reference evidence="6 7" key="1">
    <citation type="submission" date="2017-01" db="EMBL/GenBank/DDBJ databases">
        <title>The cable genome- insights into the physiology and evolution of filamentous bacteria capable of sulfide oxidation via long distance electron transfer.</title>
        <authorList>
            <person name="Schreiber L."/>
            <person name="Bjerg J.T."/>
            <person name="Boggild A."/>
            <person name="Van De Vossenberg J."/>
            <person name="Meysman F."/>
            <person name="Nielsen L.P."/>
            <person name="Schramm A."/>
            <person name="Kjeldsen K.U."/>
        </authorList>
    </citation>
    <scope>NUCLEOTIDE SEQUENCE [LARGE SCALE GENOMIC DNA]</scope>
    <source>
        <strain evidence="6">MCF</strain>
    </source>
</reference>
<dbReference type="EMBL" id="MTKO01000131">
    <property type="protein sequence ID" value="RWX43089.1"/>
    <property type="molecule type" value="Genomic_DNA"/>
</dbReference>
<gene>
    <name evidence="6" type="ORF">H206_03163</name>
</gene>
<evidence type="ECO:0000313" key="7">
    <source>
        <dbReference type="Proteomes" id="UP000287853"/>
    </source>
</evidence>
<dbReference type="InterPro" id="IPR014710">
    <property type="entry name" value="RmlC-like_jellyroll"/>
</dbReference>
<dbReference type="SMART" id="SM00419">
    <property type="entry name" value="HTH_CRP"/>
    <property type="match status" value="1"/>
</dbReference>
<dbReference type="GO" id="GO:0003700">
    <property type="term" value="F:DNA-binding transcription factor activity"/>
    <property type="evidence" value="ECO:0007669"/>
    <property type="project" value="TreeGrafter"/>
</dbReference>
<sequence>MIERTEKKTLLAGSILFQGLSNELINRLVSISRQKQYCKGETIFLEGRPSHGFYLIIQGQVKIFKASAEGKEQTFYTFGPGEPFGLTTLFLNKKSPACATSMVPTTVLFFPKEKLLQLTVDHPPLALSMLSGLSQRLCQLVEKIGSLALHGAPHRLSAHLIYLAEQQGRTDQVFLDMPKKQLACLLGTTPENLSRIFADMSNEGLIKMNGKCVQLLRYRKLLQHK</sequence>
<feature type="domain" description="HTH crp-type" evidence="5">
    <location>
        <begin position="150"/>
        <end position="219"/>
    </location>
</feature>
<keyword evidence="1" id="KW-0805">Transcription regulation</keyword>
<dbReference type="CDD" id="cd00038">
    <property type="entry name" value="CAP_ED"/>
    <property type="match status" value="1"/>
</dbReference>
<proteinExistence type="predicted"/>
<dbReference type="PANTHER" id="PTHR24567:SF68">
    <property type="entry name" value="DNA-BINDING TRANSCRIPTIONAL DUAL REGULATOR CRP"/>
    <property type="match status" value="1"/>
</dbReference>
<dbReference type="SUPFAM" id="SSF51206">
    <property type="entry name" value="cAMP-binding domain-like"/>
    <property type="match status" value="1"/>
</dbReference>
<accession>A0A3S3SHY2</accession>
<dbReference type="InterPro" id="IPR036390">
    <property type="entry name" value="WH_DNA-bd_sf"/>
</dbReference>
<evidence type="ECO:0000259" key="5">
    <source>
        <dbReference type="PROSITE" id="PS51063"/>
    </source>
</evidence>
<keyword evidence="3" id="KW-0804">Transcription</keyword>
<dbReference type="Pfam" id="PF00027">
    <property type="entry name" value="cNMP_binding"/>
    <property type="match status" value="1"/>
</dbReference>
<dbReference type="PROSITE" id="PS51063">
    <property type="entry name" value="HTH_CRP_2"/>
    <property type="match status" value="1"/>
</dbReference>
<keyword evidence="2" id="KW-0238">DNA-binding</keyword>
<organism evidence="6 7">
    <name type="scientific">Candidatus Electrothrix aarhusensis</name>
    <dbReference type="NCBI Taxonomy" id="1859131"/>
    <lineage>
        <taxon>Bacteria</taxon>
        <taxon>Pseudomonadati</taxon>
        <taxon>Thermodesulfobacteriota</taxon>
        <taxon>Desulfobulbia</taxon>
        <taxon>Desulfobulbales</taxon>
        <taxon>Desulfobulbaceae</taxon>
        <taxon>Candidatus Electrothrix</taxon>
    </lineage>
</organism>
<evidence type="ECO:0000256" key="1">
    <source>
        <dbReference type="ARBA" id="ARBA00023015"/>
    </source>
</evidence>
<feature type="domain" description="Cyclic nucleotide-binding" evidence="4">
    <location>
        <begin position="16"/>
        <end position="136"/>
    </location>
</feature>
<dbReference type="GO" id="GO:0003677">
    <property type="term" value="F:DNA binding"/>
    <property type="evidence" value="ECO:0007669"/>
    <property type="project" value="UniProtKB-KW"/>
</dbReference>
<dbReference type="SUPFAM" id="SSF46785">
    <property type="entry name" value="Winged helix' DNA-binding domain"/>
    <property type="match status" value="1"/>
</dbReference>
<dbReference type="Gene3D" id="1.10.10.10">
    <property type="entry name" value="Winged helix-like DNA-binding domain superfamily/Winged helix DNA-binding domain"/>
    <property type="match status" value="1"/>
</dbReference>
<comment type="caution">
    <text evidence="6">The sequence shown here is derived from an EMBL/GenBank/DDBJ whole genome shotgun (WGS) entry which is preliminary data.</text>
</comment>
<dbReference type="InterPro" id="IPR012318">
    <property type="entry name" value="HTH_CRP"/>
</dbReference>
<protein>
    <submittedName>
        <fullName evidence="6">CRP/FNR family transcriptional regulator, anaerobic regulatory protein</fullName>
    </submittedName>
</protein>